<dbReference type="PANTHER" id="PTHR32178">
    <property type="entry name" value="FAM187"/>
    <property type="match status" value="1"/>
</dbReference>
<evidence type="ECO:0000313" key="11">
    <source>
        <dbReference type="EMBL" id="KAB1274245.1"/>
    </source>
</evidence>
<evidence type="ECO:0000256" key="8">
    <source>
        <dbReference type="SAM" id="Phobius"/>
    </source>
</evidence>
<dbReference type="GO" id="GO:0016020">
    <property type="term" value="C:membrane"/>
    <property type="evidence" value="ECO:0007669"/>
    <property type="project" value="UniProtKB-SubCell"/>
</dbReference>
<evidence type="ECO:0000256" key="7">
    <source>
        <dbReference type="ARBA" id="ARBA00023180"/>
    </source>
</evidence>
<evidence type="ECO:0000256" key="4">
    <source>
        <dbReference type="ARBA" id="ARBA00022729"/>
    </source>
</evidence>
<comment type="subcellular location">
    <subcellularLocation>
        <location evidence="1">Membrane</location>
        <topology evidence="1">Single-pass type I membrane protein</topology>
    </subcellularLocation>
</comment>
<comment type="caution">
    <text evidence="11">The sequence shown here is derived from an EMBL/GenBank/DDBJ whole genome shotgun (WGS) entry which is preliminary data.</text>
</comment>
<dbReference type="AlphaFoldDB" id="A0A5N4DSZ0"/>
<evidence type="ECO:0000256" key="1">
    <source>
        <dbReference type="ARBA" id="ARBA00004479"/>
    </source>
</evidence>
<accession>A0A5N4DSZ0</accession>
<evidence type="ECO:0000256" key="3">
    <source>
        <dbReference type="ARBA" id="ARBA00022692"/>
    </source>
</evidence>
<dbReference type="InterPro" id="IPR036179">
    <property type="entry name" value="Ig-like_dom_sf"/>
</dbReference>
<dbReference type="PROSITE" id="PS50835">
    <property type="entry name" value="IG_LIKE"/>
    <property type="match status" value="1"/>
</dbReference>
<proteinExistence type="inferred from homology"/>
<dbReference type="STRING" id="9838.ENSCDRP00005011027"/>
<dbReference type="InterPro" id="IPR007110">
    <property type="entry name" value="Ig-like_dom"/>
</dbReference>
<reference evidence="11 12" key="1">
    <citation type="journal article" date="2019" name="Mol. Ecol. Resour.">
        <title>Improving Illumina assemblies with Hi-C and long reads: an example with the North African dromedary.</title>
        <authorList>
            <person name="Elbers J.P."/>
            <person name="Rogers M.F."/>
            <person name="Perelman P.L."/>
            <person name="Proskuryakova A.A."/>
            <person name="Serdyukova N.A."/>
            <person name="Johnson W.E."/>
            <person name="Horin P."/>
            <person name="Corander J."/>
            <person name="Murphy D."/>
            <person name="Burger P.A."/>
        </authorList>
    </citation>
    <scope>NUCLEOTIDE SEQUENCE [LARGE SCALE GENOMIC DNA]</scope>
    <source>
        <strain evidence="11">Drom800</strain>
        <tissue evidence="11">Blood</tissue>
    </source>
</reference>
<gene>
    <name evidence="11" type="ORF">Cadr_000011531</name>
</gene>
<name>A0A5N4DSZ0_CAMDR</name>
<dbReference type="InterPro" id="IPR039311">
    <property type="entry name" value="FAM187A/B"/>
</dbReference>
<keyword evidence="4 9" id="KW-0732">Signal</keyword>
<evidence type="ECO:0000256" key="5">
    <source>
        <dbReference type="ARBA" id="ARBA00022989"/>
    </source>
</evidence>
<keyword evidence="3 8" id="KW-0812">Transmembrane</keyword>
<evidence type="ECO:0000256" key="6">
    <source>
        <dbReference type="ARBA" id="ARBA00023136"/>
    </source>
</evidence>
<organism evidence="11 12">
    <name type="scientific">Camelus dromedarius</name>
    <name type="common">Dromedary</name>
    <name type="synonym">Arabian camel</name>
    <dbReference type="NCBI Taxonomy" id="9838"/>
    <lineage>
        <taxon>Eukaryota</taxon>
        <taxon>Metazoa</taxon>
        <taxon>Chordata</taxon>
        <taxon>Craniata</taxon>
        <taxon>Vertebrata</taxon>
        <taxon>Euteleostomi</taxon>
        <taxon>Mammalia</taxon>
        <taxon>Eutheria</taxon>
        <taxon>Laurasiatheria</taxon>
        <taxon>Artiodactyla</taxon>
        <taxon>Tylopoda</taxon>
        <taxon>Camelidae</taxon>
        <taxon>Camelus</taxon>
    </lineage>
</organism>
<feature type="signal peptide" evidence="9">
    <location>
        <begin position="1"/>
        <end position="17"/>
    </location>
</feature>
<feature type="domain" description="Ig-like" evidence="10">
    <location>
        <begin position="324"/>
        <end position="410"/>
    </location>
</feature>
<dbReference type="EMBL" id="JWIN03000009">
    <property type="protein sequence ID" value="KAB1274245.1"/>
    <property type="molecule type" value="Genomic_DNA"/>
</dbReference>
<sequence>MLATLWLLSLSVPTLWAQVLISCAYKSFCQRGLVSGSDVVLQCDHPGARWYFSSLQGEDPLLLSSTPDMKKLPGGSLQLTNPQPSQTGLYHCQDNNSAFVVEYEVDFQDVTALHITHRDLGQKPLENGTLSLGGKELIFTHWEPWQDCNRCGGPGERKRLGYCYIEEPLEAPMPCWLYLGAEKVQYSRMRPELQVEACLTPCDHIKEINQPYFVFDIPQLGKLTNTMWLTCPLASIYRGGKKVAQYDIDFQDVTSLHITHKDLGQEPLENESMSERKHLGYCYIEKHLEDFLPCWLYLGEMNLWFTRMRPEMQVEACRVQCTSPDVEYVTSDSFELSEKSGSEWLTCPFGSIYRPIIWEANNIPLTWKGQLSGENVSTVLDPSNGGSRLQVSQTATYKCFVQQELTARFNPRLDVDILASLSTEDVEQPAVEEAWKGKADSVLKGLKLMLLVGTVLGLLWMLLKFFHPSWHRRRNQALLVK</sequence>
<keyword evidence="5 8" id="KW-1133">Transmembrane helix</keyword>
<keyword evidence="6 8" id="KW-0472">Membrane</keyword>
<evidence type="ECO:0000256" key="9">
    <source>
        <dbReference type="SAM" id="SignalP"/>
    </source>
</evidence>
<dbReference type="PANTHER" id="PTHR32178:SF8">
    <property type="entry name" value="PROTEIN FAM187B"/>
    <property type="match status" value="1"/>
</dbReference>
<keyword evidence="7" id="KW-0325">Glycoprotein</keyword>
<protein>
    <submittedName>
        <fullName evidence="11">Protein FAM187B</fullName>
    </submittedName>
</protein>
<comment type="similarity">
    <text evidence="2">Belongs to the FAM187 family.</text>
</comment>
<keyword evidence="12" id="KW-1185">Reference proteome</keyword>
<feature type="transmembrane region" description="Helical" evidence="8">
    <location>
        <begin position="448"/>
        <end position="466"/>
    </location>
</feature>
<evidence type="ECO:0000313" key="12">
    <source>
        <dbReference type="Proteomes" id="UP000299084"/>
    </source>
</evidence>
<feature type="chain" id="PRO_5024372049" evidence="9">
    <location>
        <begin position="18"/>
        <end position="481"/>
    </location>
</feature>
<dbReference type="Proteomes" id="UP000299084">
    <property type="component" value="Unassembled WGS sequence"/>
</dbReference>
<evidence type="ECO:0000256" key="2">
    <source>
        <dbReference type="ARBA" id="ARBA00008727"/>
    </source>
</evidence>
<evidence type="ECO:0000259" key="10">
    <source>
        <dbReference type="PROSITE" id="PS50835"/>
    </source>
</evidence>
<dbReference type="SUPFAM" id="SSF48726">
    <property type="entry name" value="Immunoglobulin"/>
    <property type="match status" value="1"/>
</dbReference>